<dbReference type="InterPro" id="IPR030802">
    <property type="entry name" value="Permease_MalE"/>
</dbReference>
<dbReference type="Proteomes" id="UP000466794">
    <property type="component" value="Unassembled WGS sequence"/>
</dbReference>
<evidence type="ECO:0000256" key="2">
    <source>
        <dbReference type="SAM" id="Phobius"/>
    </source>
</evidence>
<organism evidence="3 4">
    <name type="scientific">Nocardia terrae</name>
    <dbReference type="NCBI Taxonomy" id="2675851"/>
    <lineage>
        <taxon>Bacteria</taxon>
        <taxon>Bacillati</taxon>
        <taxon>Actinomycetota</taxon>
        <taxon>Actinomycetes</taxon>
        <taxon>Mycobacteriales</taxon>
        <taxon>Nocardiaceae</taxon>
        <taxon>Nocardia</taxon>
    </lineage>
</organism>
<proteinExistence type="predicted"/>
<dbReference type="EMBL" id="WRPP01000005">
    <property type="protein sequence ID" value="MVU80781.1"/>
    <property type="molecule type" value="Genomic_DNA"/>
</dbReference>
<evidence type="ECO:0000313" key="3">
    <source>
        <dbReference type="EMBL" id="MVU80781.1"/>
    </source>
</evidence>
<dbReference type="Pfam" id="PF02405">
    <property type="entry name" value="MlaE"/>
    <property type="match status" value="1"/>
</dbReference>
<keyword evidence="2" id="KW-1133">Transmembrane helix</keyword>
<evidence type="ECO:0000256" key="1">
    <source>
        <dbReference type="SAM" id="MobiDB-lite"/>
    </source>
</evidence>
<dbReference type="AlphaFoldDB" id="A0A7K1V2L7"/>
<evidence type="ECO:0000313" key="4">
    <source>
        <dbReference type="Proteomes" id="UP000466794"/>
    </source>
</evidence>
<feature type="transmembrane region" description="Helical" evidence="2">
    <location>
        <begin position="87"/>
        <end position="107"/>
    </location>
</feature>
<name>A0A7K1V2L7_9NOCA</name>
<accession>A0A7K1V2L7</accession>
<protein>
    <submittedName>
        <fullName evidence="3">ABC transporter permease</fullName>
    </submittedName>
</protein>
<keyword evidence="2" id="KW-0812">Transmembrane</keyword>
<dbReference type="PANTHER" id="PTHR30188">
    <property type="entry name" value="ABC TRANSPORTER PERMEASE PROTEIN-RELATED"/>
    <property type="match status" value="1"/>
</dbReference>
<gene>
    <name evidence="3" type="ORF">GPX89_26450</name>
</gene>
<feature type="region of interest" description="Disordered" evidence="1">
    <location>
        <begin position="1"/>
        <end position="39"/>
    </location>
</feature>
<comment type="caution">
    <text evidence="3">The sequence shown here is derived from an EMBL/GenBank/DDBJ whole genome shotgun (WGS) entry which is preliminary data.</text>
</comment>
<feature type="compositionally biased region" description="Polar residues" evidence="1">
    <location>
        <begin position="1"/>
        <end position="29"/>
    </location>
</feature>
<reference evidence="3 4" key="1">
    <citation type="submission" date="2019-12" db="EMBL/GenBank/DDBJ databases">
        <title>Nocardia sp. nov. ET3-3 isolated from soil.</title>
        <authorList>
            <person name="Kanchanasin P."/>
            <person name="Tanasupawat S."/>
            <person name="Yuki M."/>
            <person name="Kudo T."/>
        </authorList>
    </citation>
    <scope>NUCLEOTIDE SEQUENCE [LARGE SCALE GENOMIC DNA]</scope>
    <source>
        <strain evidence="3 4">ET3-3</strain>
    </source>
</reference>
<keyword evidence="2" id="KW-0472">Membrane</keyword>
<keyword evidence="4" id="KW-1185">Reference proteome</keyword>
<feature type="transmembrane region" description="Helical" evidence="2">
    <location>
        <begin position="187"/>
        <end position="217"/>
    </location>
</feature>
<dbReference type="GO" id="GO:0043190">
    <property type="term" value="C:ATP-binding cassette (ABC) transporter complex"/>
    <property type="evidence" value="ECO:0007669"/>
    <property type="project" value="InterPro"/>
</dbReference>
<feature type="transmembrane region" description="Helical" evidence="2">
    <location>
        <begin position="269"/>
        <end position="291"/>
    </location>
</feature>
<dbReference type="GO" id="GO:0005548">
    <property type="term" value="F:phospholipid transporter activity"/>
    <property type="evidence" value="ECO:0007669"/>
    <property type="project" value="TreeGrafter"/>
</dbReference>
<feature type="transmembrane region" description="Helical" evidence="2">
    <location>
        <begin position="237"/>
        <end position="257"/>
    </location>
</feature>
<sequence length="304" mass="31793">MTAIQTPVTEHGLQNTEVQFRPEGNQQGSADRRPSAARRVTTHLKEAPLRSLATLGRSMQLIAAVVRYSVVDIVKLRMPMHEVVDQMWLLLKVTALPALLMAVPIGAEVAVEVGGIMNQVGANSLAGAASGLGVVGQGAPMAAGLLMSGAAASAIASDLGARAIREEIDAMRVMGVDPVERLVMPRFLAMLLIAPMLCIIIVAAGVAAGLIISANVNHVVPGSFWQSFGAFTSPTDLAFSVLKAFIFAAIVVSIASLRGLEAKGGPKGVANAVNASVVLSVFCIFLTNLLVSQLQMMFFPTRLA</sequence>
<dbReference type="PANTHER" id="PTHR30188:SF4">
    <property type="entry name" value="PROTEIN TRIGALACTOSYLDIACYLGLYCEROL 1, CHLOROPLASTIC"/>
    <property type="match status" value="1"/>
</dbReference>